<dbReference type="AlphaFoldDB" id="A0A1F6PB27"/>
<proteinExistence type="predicted"/>
<protein>
    <submittedName>
        <fullName evidence="1">Uncharacterized protein</fullName>
    </submittedName>
</protein>
<dbReference type="STRING" id="1798705.A2563_01835"/>
<reference evidence="1 2" key="1">
    <citation type="journal article" date="2016" name="Nat. Commun.">
        <title>Thousands of microbial genomes shed light on interconnected biogeochemical processes in an aquifer system.</title>
        <authorList>
            <person name="Anantharaman K."/>
            <person name="Brown C.T."/>
            <person name="Hug L.A."/>
            <person name="Sharon I."/>
            <person name="Castelle C.J."/>
            <person name="Probst A.J."/>
            <person name="Thomas B.C."/>
            <person name="Singh A."/>
            <person name="Wilkins M.J."/>
            <person name="Karaoz U."/>
            <person name="Brodie E.L."/>
            <person name="Williams K.H."/>
            <person name="Hubbard S.S."/>
            <person name="Banfield J.F."/>
        </authorList>
    </citation>
    <scope>NUCLEOTIDE SEQUENCE [LARGE SCALE GENOMIC DNA]</scope>
</reference>
<comment type="caution">
    <text evidence="1">The sequence shown here is derived from an EMBL/GenBank/DDBJ whole genome shotgun (WGS) entry which is preliminary data.</text>
</comment>
<dbReference type="EMBL" id="MFRA01000001">
    <property type="protein sequence ID" value="OGH93328.1"/>
    <property type="molecule type" value="Genomic_DNA"/>
</dbReference>
<accession>A0A1F6PB27</accession>
<gene>
    <name evidence="1" type="ORF">A2563_01835</name>
</gene>
<evidence type="ECO:0000313" key="1">
    <source>
        <dbReference type="EMBL" id="OGH93328.1"/>
    </source>
</evidence>
<sequence length="101" mass="11533">MAQRQGCRCLEAYILGERLNNSPHDCDYVDARNKLQVEAGKRATAICGSASQDARWIREFHKAMNDLAYETELVKWPPRPEGLEFAIPVKLKQVKLKKFGN</sequence>
<dbReference type="Proteomes" id="UP000176634">
    <property type="component" value="Unassembled WGS sequence"/>
</dbReference>
<name>A0A1F6PB27_9BACT</name>
<organism evidence="1 2">
    <name type="scientific">Candidatus Magasanikbacteria bacterium RIFOXYD1_FULL_40_23</name>
    <dbReference type="NCBI Taxonomy" id="1798705"/>
    <lineage>
        <taxon>Bacteria</taxon>
        <taxon>Candidatus Magasanikiibacteriota</taxon>
    </lineage>
</organism>
<evidence type="ECO:0000313" key="2">
    <source>
        <dbReference type="Proteomes" id="UP000176634"/>
    </source>
</evidence>